<dbReference type="Gene3D" id="2.60.40.10">
    <property type="entry name" value="Immunoglobulins"/>
    <property type="match status" value="2"/>
</dbReference>
<dbReference type="PROSITE" id="PS50835">
    <property type="entry name" value="IG_LIKE"/>
    <property type="match status" value="1"/>
</dbReference>
<proteinExistence type="predicted"/>
<dbReference type="InterPro" id="IPR036179">
    <property type="entry name" value="Ig-like_dom_sf"/>
</dbReference>
<dbReference type="SUPFAM" id="SSF48726">
    <property type="entry name" value="Immunoglobulin"/>
    <property type="match status" value="2"/>
</dbReference>
<dbReference type="Proteomes" id="UP001501940">
    <property type="component" value="Chromosome 4"/>
</dbReference>
<evidence type="ECO:0000259" key="1">
    <source>
        <dbReference type="PROSITE" id="PS50835"/>
    </source>
</evidence>
<dbReference type="GeneTree" id="ENSGT01010000222294"/>
<dbReference type="SMART" id="SM00409">
    <property type="entry name" value="IG"/>
    <property type="match status" value="2"/>
</dbReference>
<dbReference type="InterPro" id="IPR003598">
    <property type="entry name" value="Ig_sub2"/>
</dbReference>
<dbReference type="InterPro" id="IPR007110">
    <property type="entry name" value="Ig-like_dom"/>
</dbReference>
<dbReference type="SMART" id="SM00408">
    <property type="entry name" value="IGc2"/>
    <property type="match status" value="1"/>
</dbReference>
<accession>A0A3Q1CA78</accession>
<evidence type="ECO:0000313" key="2">
    <source>
        <dbReference type="Ensembl" id="ENSAOCP00000022668.2"/>
    </source>
</evidence>
<evidence type="ECO:0000313" key="3">
    <source>
        <dbReference type="Proteomes" id="UP001501940"/>
    </source>
</evidence>
<dbReference type="Ensembl" id="ENSAOCT00000007413.2">
    <property type="protein sequence ID" value="ENSAOCP00000022668.2"/>
    <property type="gene ID" value="ENSAOCG00000008242.2"/>
</dbReference>
<name>A0A3Q1CA78_AMPOC</name>
<organism evidence="2 3">
    <name type="scientific">Amphiprion ocellaris</name>
    <name type="common">Clown anemonefish</name>
    <dbReference type="NCBI Taxonomy" id="80972"/>
    <lineage>
        <taxon>Eukaryota</taxon>
        <taxon>Metazoa</taxon>
        <taxon>Chordata</taxon>
        <taxon>Craniata</taxon>
        <taxon>Vertebrata</taxon>
        <taxon>Euteleostomi</taxon>
        <taxon>Actinopterygii</taxon>
        <taxon>Neopterygii</taxon>
        <taxon>Teleostei</taxon>
        <taxon>Neoteleostei</taxon>
        <taxon>Acanthomorphata</taxon>
        <taxon>Ovalentaria</taxon>
        <taxon>Pomacentridae</taxon>
        <taxon>Amphiprion</taxon>
    </lineage>
</organism>
<feature type="domain" description="Ig-like" evidence="1">
    <location>
        <begin position="15"/>
        <end position="94"/>
    </location>
</feature>
<reference evidence="2 3" key="1">
    <citation type="submission" date="2022-01" db="EMBL/GenBank/DDBJ databases">
        <title>A chromosome-scale genome assembly of the false clownfish, Amphiprion ocellaris.</title>
        <authorList>
            <person name="Ryu T."/>
        </authorList>
    </citation>
    <scope>NUCLEOTIDE SEQUENCE [LARGE SCALE GENOMIC DNA]</scope>
</reference>
<protein>
    <recommendedName>
        <fullName evidence="1">Ig-like domain-containing protein</fullName>
    </recommendedName>
</protein>
<dbReference type="InterPro" id="IPR013783">
    <property type="entry name" value="Ig-like_fold"/>
</dbReference>
<sequence>MLPCSSFKHPHVSPPDVLNVPSVSVSLSAEIMEGSSVTLTCSSDADSAANHTWNKKNQTLVNKSQQLVFSSIQVSDSGDYSCTAENHRYNQCLNVCSCPPDAPKVPLVLMSSSGEIMKGSSVTLTCSSDVNDRDPLSQTPQLNFSSIRSSESGQYSCTNALGNTSSSIYINVKCELQLIMHFCVFLYLLKHVSIHLKLQTLDVYICRMRSD</sequence>
<dbReference type="AlphaFoldDB" id="A0A3Q1CA78"/>
<dbReference type="PANTHER" id="PTHR46013:SF4">
    <property type="entry name" value="B-CELL RECEPTOR CD22-RELATED"/>
    <property type="match status" value="1"/>
</dbReference>
<reference evidence="2" key="3">
    <citation type="submission" date="2025-09" db="UniProtKB">
        <authorList>
            <consortium name="Ensembl"/>
        </authorList>
    </citation>
    <scope>IDENTIFICATION</scope>
</reference>
<dbReference type="InterPro" id="IPR003599">
    <property type="entry name" value="Ig_sub"/>
</dbReference>
<keyword evidence="3" id="KW-1185">Reference proteome</keyword>
<dbReference type="Pfam" id="PF13895">
    <property type="entry name" value="Ig_2"/>
    <property type="match status" value="1"/>
</dbReference>
<dbReference type="PANTHER" id="PTHR46013">
    <property type="entry name" value="VASCULAR CELL ADHESION MOLECULE 1"/>
    <property type="match status" value="1"/>
</dbReference>
<reference evidence="2" key="2">
    <citation type="submission" date="2025-08" db="UniProtKB">
        <authorList>
            <consortium name="Ensembl"/>
        </authorList>
    </citation>
    <scope>IDENTIFICATION</scope>
</reference>